<name>A0AAV9XN95_9PEZI</name>
<reference evidence="1 2" key="1">
    <citation type="submission" date="2019-10" db="EMBL/GenBank/DDBJ databases">
        <authorList>
            <person name="Palmer J.M."/>
        </authorList>
    </citation>
    <scope>NUCLEOTIDE SEQUENCE [LARGE SCALE GENOMIC DNA]</scope>
    <source>
        <strain evidence="1 2">TWF694</strain>
    </source>
</reference>
<dbReference type="EMBL" id="JAVHJO010000002">
    <property type="protein sequence ID" value="KAK6543071.1"/>
    <property type="molecule type" value="Genomic_DNA"/>
</dbReference>
<accession>A0AAV9XN95</accession>
<organism evidence="1 2">
    <name type="scientific">Orbilia ellipsospora</name>
    <dbReference type="NCBI Taxonomy" id="2528407"/>
    <lineage>
        <taxon>Eukaryota</taxon>
        <taxon>Fungi</taxon>
        <taxon>Dikarya</taxon>
        <taxon>Ascomycota</taxon>
        <taxon>Pezizomycotina</taxon>
        <taxon>Orbiliomycetes</taxon>
        <taxon>Orbiliales</taxon>
        <taxon>Orbiliaceae</taxon>
        <taxon>Orbilia</taxon>
    </lineage>
</organism>
<proteinExistence type="predicted"/>
<protein>
    <submittedName>
        <fullName evidence="1">Uncharacterized protein</fullName>
    </submittedName>
</protein>
<comment type="caution">
    <text evidence="1">The sequence shown here is derived from an EMBL/GenBank/DDBJ whole genome shotgun (WGS) entry which is preliminary data.</text>
</comment>
<evidence type="ECO:0000313" key="1">
    <source>
        <dbReference type="EMBL" id="KAK6543071.1"/>
    </source>
</evidence>
<dbReference type="AlphaFoldDB" id="A0AAV9XN95"/>
<dbReference type="Gene3D" id="2.60.270.50">
    <property type="match status" value="1"/>
</dbReference>
<keyword evidence="2" id="KW-1185">Reference proteome</keyword>
<sequence length="131" mass="14760">MAPKPAYSVKITLKNDTNNRVNFIGRRGQTGSDSEVPPPEFIEAKQSGSFSESLTKIFDDDEGFAEYNFFDEENVLLVEIKLMWLSPNPDANRQAQYKSEISGDVKGLYEITTTTDENVHSDVTFTLSKKK</sequence>
<dbReference type="Proteomes" id="UP001365542">
    <property type="component" value="Unassembled WGS sequence"/>
</dbReference>
<evidence type="ECO:0000313" key="2">
    <source>
        <dbReference type="Proteomes" id="UP001365542"/>
    </source>
</evidence>
<gene>
    <name evidence="1" type="ORF">TWF694_006995</name>
</gene>